<sequence length="53" mass="5961">DVHWSLIIDISIHTLTWNVPTKILTGGGMLEHVDDITIEHAHLFEIVAIRSSD</sequence>
<reference evidence="1 2" key="1">
    <citation type="journal article" date="2021" name="Nat. Plants">
        <title>The Taxus genome provides insights into paclitaxel biosynthesis.</title>
        <authorList>
            <person name="Xiong X."/>
            <person name="Gou J."/>
            <person name="Liao Q."/>
            <person name="Li Y."/>
            <person name="Zhou Q."/>
            <person name="Bi G."/>
            <person name="Li C."/>
            <person name="Du R."/>
            <person name="Wang X."/>
            <person name="Sun T."/>
            <person name="Guo L."/>
            <person name="Liang H."/>
            <person name="Lu P."/>
            <person name="Wu Y."/>
            <person name="Zhang Z."/>
            <person name="Ro D.K."/>
            <person name="Shang Y."/>
            <person name="Huang S."/>
            <person name="Yan J."/>
        </authorList>
    </citation>
    <scope>NUCLEOTIDE SEQUENCE [LARGE SCALE GENOMIC DNA]</scope>
    <source>
        <strain evidence="1">Ta-2019</strain>
    </source>
</reference>
<evidence type="ECO:0000313" key="1">
    <source>
        <dbReference type="EMBL" id="KAH9308203.1"/>
    </source>
</evidence>
<dbReference type="EMBL" id="JAHRHJ020000007">
    <property type="protein sequence ID" value="KAH9308203.1"/>
    <property type="molecule type" value="Genomic_DNA"/>
</dbReference>
<feature type="non-terminal residue" evidence="1">
    <location>
        <position position="53"/>
    </location>
</feature>
<organism evidence="1 2">
    <name type="scientific">Taxus chinensis</name>
    <name type="common">Chinese yew</name>
    <name type="synonym">Taxus wallichiana var. chinensis</name>
    <dbReference type="NCBI Taxonomy" id="29808"/>
    <lineage>
        <taxon>Eukaryota</taxon>
        <taxon>Viridiplantae</taxon>
        <taxon>Streptophyta</taxon>
        <taxon>Embryophyta</taxon>
        <taxon>Tracheophyta</taxon>
        <taxon>Spermatophyta</taxon>
        <taxon>Pinopsida</taxon>
        <taxon>Pinidae</taxon>
        <taxon>Conifers II</taxon>
        <taxon>Cupressales</taxon>
        <taxon>Taxaceae</taxon>
        <taxon>Taxus</taxon>
    </lineage>
</organism>
<dbReference type="AlphaFoldDB" id="A0AA38FSZ7"/>
<accession>A0AA38FSZ7</accession>
<keyword evidence="2" id="KW-1185">Reference proteome</keyword>
<protein>
    <submittedName>
        <fullName evidence="1">Uncharacterized protein</fullName>
    </submittedName>
</protein>
<proteinExistence type="predicted"/>
<name>A0AA38FSZ7_TAXCH</name>
<gene>
    <name evidence="1" type="ORF">KI387_036114</name>
</gene>
<feature type="non-terminal residue" evidence="1">
    <location>
        <position position="1"/>
    </location>
</feature>
<comment type="caution">
    <text evidence="1">The sequence shown here is derived from an EMBL/GenBank/DDBJ whole genome shotgun (WGS) entry which is preliminary data.</text>
</comment>
<evidence type="ECO:0000313" key="2">
    <source>
        <dbReference type="Proteomes" id="UP000824469"/>
    </source>
</evidence>
<dbReference type="Proteomes" id="UP000824469">
    <property type="component" value="Unassembled WGS sequence"/>
</dbReference>